<evidence type="ECO:0000313" key="1">
    <source>
        <dbReference type="EMBL" id="PON34770.1"/>
    </source>
</evidence>
<feature type="non-terminal residue" evidence="1">
    <location>
        <position position="1"/>
    </location>
</feature>
<dbReference type="InParanoid" id="A0A2P5AE18"/>
<sequence>KTDTEEEEEEEEEEDWLTVNQRWVSLVLALPWVSIGHWNPQLHHLLFFDVPWTPIAMDLVRRP</sequence>
<name>A0A2P5AE18_TREOI</name>
<proteinExistence type="predicted"/>
<evidence type="ECO:0000313" key="2">
    <source>
        <dbReference type="Proteomes" id="UP000237000"/>
    </source>
</evidence>
<accession>A0A2P5AE18</accession>
<dbReference type="EMBL" id="JXTC01000916">
    <property type="protein sequence ID" value="PON34770.1"/>
    <property type="molecule type" value="Genomic_DNA"/>
</dbReference>
<dbReference type="AlphaFoldDB" id="A0A2P5AE18"/>
<organism evidence="1 2">
    <name type="scientific">Trema orientale</name>
    <name type="common">Charcoal tree</name>
    <name type="synonym">Celtis orientalis</name>
    <dbReference type="NCBI Taxonomy" id="63057"/>
    <lineage>
        <taxon>Eukaryota</taxon>
        <taxon>Viridiplantae</taxon>
        <taxon>Streptophyta</taxon>
        <taxon>Embryophyta</taxon>
        <taxon>Tracheophyta</taxon>
        <taxon>Spermatophyta</taxon>
        <taxon>Magnoliopsida</taxon>
        <taxon>eudicotyledons</taxon>
        <taxon>Gunneridae</taxon>
        <taxon>Pentapetalae</taxon>
        <taxon>rosids</taxon>
        <taxon>fabids</taxon>
        <taxon>Rosales</taxon>
        <taxon>Cannabaceae</taxon>
        <taxon>Trema</taxon>
    </lineage>
</organism>
<protein>
    <submittedName>
        <fullName evidence="1">Uncharacterized protein</fullName>
    </submittedName>
</protein>
<keyword evidence="2" id="KW-1185">Reference proteome</keyword>
<comment type="caution">
    <text evidence="1">The sequence shown here is derived from an EMBL/GenBank/DDBJ whole genome shotgun (WGS) entry which is preliminary data.</text>
</comment>
<reference evidence="2" key="1">
    <citation type="submission" date="2016-06" db="EMBL/GenBank/DDBJ databases">
        <title>Parallel loss of symbiosis genes in relatives of nitrogen-fixing non-legume Parasponia.</title>
        <authorList>
            <person name="Van Velzen R."/>
            <person name="Holmer R."/>
            <person name="Bu F."/>
            <person name="Rutten L."/>
            <person name="Van Zeijl A."/>
            <person name="Liu W."/>
            <person name="Santuari L."/>
            <person name="Cao Q."/>
            <person name="Sharma T."/>
            <person name="Shen D."/>
            <person name="Roswanjaya Y."/>
            <person name="Wardhani T."/>
            <person name="Kalhor M.S."/>
            <person name="Jansen J."/>
            <person name="Van den Hoogen J."/>
            <person name="Gungor B."/>
            <person name="Hartog M."/>
            <person name="Hontelez J."/>
            <person name="Verver J."/>
            <person name="Yang W.-C."/>
            <person name="Schijlen E."/>
            <person name="Repin R."/>
            <person name="Schilthuizen M."/>
            <person name="Schranz E."/>
            <person name="Heidstra R."/>
            <person name="Miyata K."/>
            <person name="Fedorova E."/>
            <person name="Kohlen W."/>
            <person name="Bisseling T."/>
            <person name="Smit S."/>
            <person name="Geurts R."/>
        </authorList>
    </citation>
    <scope>NUCLEOTIDE SEQUENCE [LARGE SCALE GENOMIC DNA]</scope>
    <source>
        <strain evidence="2">cv. RG33-2</strain>
    </source>
</reference>
<gene>
    <name evidence="1" type="ORF">TorRG33x02_352700</name>
</gene>
<dbReference type="Proteomes" id="UP000237000">
    <property type="component" value="Unassembled WGS sequence"/>
</dbReference>